<name>A0A423X968_9PEZI</name>
<dbReference type="InterPro" id="IPR056690">
    <property type="entry name" value="DUF7788"/>
</dbReference>
<dbReference type="Proteomes" id="UP000283895">
    <property type="component" value="Unassembled WGS sequence"/>
</dbReference>
<keyword evidence="4" id="KW-1185">Reference proteome</keyword>
<organism evidence="3 4">
    <name type="scientific">Cytospora schulzeri</name>
    <dbReference type="NCBI Taxonomy" id="448051"/>
    <lineage>
        <taxon>Eukaryota</taxon>
        <taxon>Fungi</taxon>
        <taxon>Dikarya</taxon>
        <taxon>Ascomycota</taxon>
        <taxon>Pezizomycotina</taxon>
        <taxon>Sordariomycetes</taxon>
        <taxon>Sordariomycetidae</taxon>
        <taxon>Diaporthales</taxon>
        <taxon>Cytosporaceae</taxon>
        <taxon>Cytospora</taxon>
    </lineage>
</organism>
<proteinExistence type="predicted"/>
<feature type="domain" description="DUF7788" evidence="2">
    <location>
        <begin position="580"/>
        <end position="826"/>
    </location>
</feature>
<dbReference type="Pfam" id="PF25043">
    <property type="entry name" value="DUF7788"/>
    <property type="match status" value="1"/>
</dbReference>
<comment type="caution">
    <text evidence="3">The sequence shown here is derived from an EMBL/GenBank/DDBJ whole genome shotgun (WGS) entry which is preliminary data.</text>
</comment>
<protein>
    <recommendedName>
        <fullName evidence="5">DUF2828 domain-containing protein</fullName>
    </recommendedName>
</protein>
<evidence type="ECO:0008006" key="5">
    <source>
        <dbReference type="Google" id="ProtNLM"/>
    </source>
</evidence>
<dbReference type="EMBL" id="LKEA01000001">
    <property type="protein sequence ID" value="ROW12588.1"/>
    <property type="molecule type" value="Genomic_DNA"/>
</dbReference>
<evidence type="ECO:0000259" key="2">
    <source>
        <dbReference type="Pfam" id="PF25043"/>
    </source>
</evidence>
<dbReference type="OrthoDB" id="1149618at2759"/>
<evidence type="ECO:0000313" key="4">
    <source>
        <dbReference type="Proteomes" id="UP000283895"/>
    </source>
</evidence>
<evidence type="ECO:0000313" key="3">
    <source>
        <dbReference type="EMBL" id="ROW12588.1"/>
    </source>
</evidence>
<dbReference type="InterPro" id="IPR058580">
    <property type="entry name" value="DUF2828"/>
</dbReference>
<dbReference type="InterPro" id="IPR011205">
    <property type="entry name" value="UCP015417_vWA"/>
</dbReference>
<accession>A0A423X968</accession>
<dbReference type="PANTHER" id="PTHR31373">
    <property type="entry name" value="OS06G0652100 PROTEIN"/>
    <property type="match status" value="1"/>
</dbReference>
<reference evidence="3 4" key="1">
    <citation type="submission" date="2015-09" db="EMBL/GenBank/DDBJ databases">
        <title>Host preference determinants of Valsa canker pathogens revealed by comparative genomics.</title>
        <authorList>
            <person name="Yin Z."/>
            <person name="Huang L."/>
        </authorList>
    </citation>
    <scope>NUCLEOTIDE SEQUENCE [LARGE SCALE GENOMIC DNA]</scope>
    <source>
        <strain evidence="3 4">03-1</strain>
    </source>
</reference>
<gene>
    <name evidence="3" type="ORF">VMCG_00336</name>
</gene>
<feature type="domain" description="DUF2828" evidence="1">
    <location>
        <begin position="149"/>
        <end position="578"/>
    </location>
</feature>
<evidence type="ECO:0000259" key="1">
    <source>
        <dbReference type="Pfam" id="PF11443"/>
    </source>
</evidence>
<dbReference type="AlphaFoldDB" id="A0A423X968"/>
<dbReference type="PANTHER" id="PTHR31373:SF27">
    <property type="entry name" value="TROVE DOMAIN-CONTAINING PROTEIN"/>
    <property type="match status" value="1"/>
</dbReference>
<dbReference type="Pfam" id="PF11443">
    <property type="entry name" value="DUF2828"/>
    <property type="match status" value="1"/>
</dbReference>
<sequence>MASSNVNQQQEPWFLKSNFPVFFPSHSALTIPNHEFDTFLQEDVKQKVAAESTAASQADDDLTIADADTSIVSDMPTTADVREGLDNMEIDSADITLAETADATAEHDLAESAPSKTPENDHPFMKGLLSQNAAPTTGQTRNMQNKMLTENSDLAHRSTGESLVDLFTELEDVISGPRLLELLDNAWKEDPVSTLKIIFNARSIHLGKSSRQTFYRCAGWLAKYHPLTLIANLPWLSRPVIQKKMEKDDLKKSDEEMVFVEEDMNEDDPARHDVKDGVSHGYWKDLLNLVALHVNGKLDVLASPRDILNIEREKDKSKWPKDQETAKVMRHEKRDARHTAAIDAFNQVPVYRALHLAVSRLFAAQLKTDLALLHNEDLTAKRKVSLCAKWAPSATHFHDKHTFIVSSIAEIMYPLSTFEGFSNYDESNREQREIYLRHARESYRKDVATLRKHLDCVERDITANSFENIKYNRVPSIAMNNYAPLFARKDTSRFEKYIDNVASGKARISGATLLPSTLIKGVREAGDAYSNGDFETIAGKRKKGTKDLVEMKIKQIEVKTIDGQWKALVQRIKDSGTLENCIAIADVSGSMNHPHFPDSTTPMDSSIGLSLLIAEVTKPPFGGAFITFSGHPTVERIDLSKGLLDKYSSLASSAWGMSTDFVAVFEKLILPMAVENQLKQEDMVKRVFVFSDMQFNSACGFNRAYGSFDNSWTTSYERIEKKFHDAGYEMPELVFWNLAGGRAGSLEKPGKGDPVAPKPVTAADKGTALVSGYSQGMLKVFLDSGAFVDEDAEEEIVEEVGDDGEVIVDKRKKQKLDPLNVVKRAIGHPAYNMLKVVD</sequence>